<sequence>MTILKAFGPRAREIKHSVDNFAHCADIAAAYMSDTANGPGQAEYDIEQAVKELRRAADTLEALDAKIKAARPMTQQAPRVPVLTYGQY</sequence>
<proteinExistence type="predicted"/>
<comment type="caution">
    <text evidence="1">The sequence shown here is derived from an EMBL/GenBank/DDBJ whole genome shotgun (WGS) entry which is preliminary data.</text>
</comment>
<gene>
    <name evidence="1" type="ORF">H0S73_16940</name>
</gene>
<keyword evidence="2" id="KW-1185">Reference proteome</keyword>
<evidence type="ECO:0000313" key="2">
    <source>
        <dbReference type="Proteomes" id="UP000572984"/>
    </source>
</evidence>
<protein>
    <submittedName>
        <fullName evidence="1">Uncharacterized protein</fullName>
    </submittedName>
</protein>
<dbReference type="RefSeq" id="WP_181053247.1">
    <property type="nucleotide sequence ID" value="NZ_JACDXJ010000001.1"/>
</dbReference>
<dbReference type="AlphaFoldDB" id="A0A838BR12"/>
<name>A0A838BR12_9HYPH</name>
<accession>A0A838BR12</accession>
<organism evidence="1 2">
    <name type="scientific">Microvirga mediterraneensis</name>
    <dbReference type="NCBI Taxonomy" id="2754695"/>
    <lineage>
        <taxon>Bacteria</taxon>
        <taxon>Pseudomonadati</taxon>
        <taxon>Pseudomonadota</taxon>
        <taxon>Alphaproteobacteria</taxon>
        <taxon>Hyphomicrobiales</taxon>
        <taxon>Methylobacteriaceae</taxon>
        <taxon>Microvirga</taxon>
    </lineage>
</organism>
<evidence type="ECO:0000313" key="1">
    <source>
        <dbReference type="EMBL" id="MBA1157800.1"/>
    </source>
</evidence>
<reference evidence="1 2" key="1">
    <citation type="submission" date="2020-07" db="EMBL/GenBank/DDBJ databases">
        <title>Draft genome and description of Microvirga mediterraneensis Marseille-Q2068 sp. nov.</title>
        <authorList>
            <person name="Boxberger M."/>
        </authorList>
    </citation>
    <scope>NUCLEOTIDE SEQUENCE [LARGE SCALE GENOMIC DNA]</scope>
    <source>
        <strain evidence="1 2">Marseille-Q2068</strain>
    </source>
</reference>
<dbReference type="EMBL" id="JACDXJ010000001">
    <property type="protein sequence ID" value="MBA1157800.1"/>
    <property type="molecule type" value="Genomic_DNA"/>
</dbReference>
<dbReference type="Proteomes" id="UP000572984">
    <property type="component" value="Unassembled WGS sequence"/>
</dbReference>